<dbReference type="AlphaFoldDB" id="A0A074XFW8"/>
<reference evidence="1 2" key="1">
    <citation type="journal article" date="2014" name="BMC Genomics">
        <title>Genome sequencing of four Aureobasidium pullulans varieties: biotechnological potential, stress tolerance, and description of new species.</title>
        <authorList>
            <person name="Gostin Ar C."/>
            <person name="Ohm R.A."/>
            <person name="Kogej T."/>
            <person name="Sonjak S."/>
            <person name="Turk M."/>
            <person name="Zajc J."/>
            <person name="Zalar P."/>
            <person name="Grube M."/>
            <person name="Sun H."/>
            <person name="Han J."/>
            <person name="Sharma A."/>
            <person name="Chiniquy J."/>
            <person name="Ngan C.Y."/>
            <person name="Lipzen A."/>
            <person name="Barry K."/>
            <person name="Grigoriev I.V."/>
            <person name="Gunde-Cimerman N."/>
        </authorList>
    </citation>
    <scope>NUCLEOTIDE SEQUENCE [LARGE SCALE GENOMIC DNA]</scope>
    <source>
        <strain evidence="1 2">EXF-150</strain>
    </source>
</reference>
<dbReference type="GeneID" id="40747763"/>
<evidence type="ECO:0000313" key="1">
    <source>
        <dbReference type="EMBL" id="KEQ84298.1"/>
    </source>
</evidence>
<protein>
    <submittedName>
        <fullName evidence="1">Uncharacterized protein</fullName>
    </submittedName>
</protein>
<dbReference type="EMBL" id="KL584982">
    <property type="protein sequence ID" value="KEQ84298.1"/>
    <property type="molecule type" value="Genomic_DNA"/>
</dbReference>
<dbReference type="RefSeq" id="XP_029760485.1">
    <property type="nucleotide sequence ID" value="XM_029905457.1"/>
</dbReference>
<sequence length="56" mass="6526">MRLGRSPTDRLVECFGELPSMSNSLSHDRIFYYPEALQQCCRWLVNDNSIIMVGKF</sequence>
<keyword evidence="2" id="KW-1185">Reference proteome</keyword>
<accession>A0A074XFW8</accession>
<dbReference type="Proteomes" id="UP000030706">
    <property type="component" value="Unassembled WGS sequence"/>
</dbReference>
<organism evidence="1 2">
    <name type="scientific">Aureobasidium pullulans EXF-150</name>
    <dbReference type="NCBI Taxonomy" id="1043002"/>
    <lineage>
        <taxon>Eukaryota</taxon>
        <taxon>Fungi</taxon>
        <taxon>Dikarya</taxon>
        <taxon>Ascomycota</taxon>
        <taxon>Pezizomycotina</taxon>
        <taxon>Dothideomycetes</taxon>
        <taxon>Dothideomycetidae</taxon>
        <taxon>Dothideales</taxon>
        <taxon>Saccotheciaceae</taxon>
        <taxon>Aureobasidium</taxon>
    </lineage>
</organism>
<dbReference type="HOGENOM" id="CLU_3013830_0_0_1"/>
<evidence type="ECO:0000313" key="2">
    <source>
        <dbReference type="Proteomes" id="UP000030706"/>
    </source>
</evidence>
<proteinExistence type="predicted"/>
<name>A0A074XFW8_AURPU</name>
<gene>
    <name evidence="1" type="ORF">M438DRAFT_345454</name>
</gene>